<dbReference type="PANTHER" id="PTHR12935">
    <property type="entry name" value="GAMMA-GLUTAMYLCYCLOTRANSFERASE"/>
    <property type="match status" value="1"/>
</dbReference>
<evidence type="ECO:0000259" key="2">
    <source>
        <dbReference type="Pfam" id="PF06094"/>
    </source>
</evidence>
<protein>
    <submittedName>
        <fullName evidence="3">AIG2 family protein</fullName>
    </submittedName>
</protein>
<dbReference type="eggNOG" id="arCOG05099">
    <property type="taxonomic scope" value="Archaea"/>
</dbReference>
<accession>D2RGD8</accession>
<dbReference type="RefSeq" id="WP_012939699.1">
    <property type="nucleotide sequence ID" value="NC_013741.1"/>
</dbReference>
<evidence type="ECO:0000256" key="1">
    <source>
        <dbReference type="ARBA" id="ARBA00023239"/>
    </source>
</evidence>
<dbReference type="InterPro" id="IPR017939">
    <property type="entry name" value="G-Glutamylcylcotransferase"/>
</dbReference>
<dbReference type="Pfam" id="PF06094">
    <property type="entry name" value="GGACT"/>
    <property type="match status" value="1"/>
</dbReference>
<dbReference type="EMBL" id="CP001857">
    <property type="protein sequence ID" value="ADB57363.1"/>
    <property type="molecule type" value="Genomic_DNA"/>
</dbReference>
<dbReference type="SUPFAM" id="SSF110857">
    <property type="entry name" value="Gamma-glutamyl cyclotransferase-like"/>
    <property type="match status" value="1"/>
</dbReference>
<dbReference type="Proteomes" id="UP000001901">
    <property type="component" value="Chromosome"/>
</dbReference>
<dbReference type="PANTHER" id="PTHR12935:SF0">
    <property type="entry name" value="GAMMA-GLUTAMYLCYCLOTRANSFERASE"/>
    <property type="match status" value="1"/>
</dbReference>
<name>D2RGD8_ARCPA</name>
<keyword evidence="4" id="KW-1185">Reference proteome</keyword>
<dbReference type="GeneID" id="8738946"/>
<organism evidence="3 4">
    <name type="scientific">Archaeoglobus profundus (strain DSM 5631 / JCM 9629 / NBRC 100127 / Av18)</name>
    <dbReference type="NCBI Taxonomy" id="572546"/>
    <lineage>
        <taxon>Archaea</taxon>
        <taxon>Methanobacteriati</taxon>
        <taxon>Methanobacteriota</taxon>
        <taxon>Archaeoglobi</taxon>
        <taxon>Archaeoglobales</taxon>
        <taxon>Archaeoglobaceae</taxon>
        <taxon>Archaeoglobus</taxon>
    </lineage>
</organism>
<dbReference type="AlphaFoldDB" id="D2RGD8"/>
<evidence type="ECO:0000313" key="3">
    <source>
        <dbReference type="EMBL" id="ADB57363.1"/>
    </source>
</evidence>
<dbReference type="InterPro" id="IPR009288">
    <property type="entry name" value="AIG2-like_dom"/>
</dbReference>
<sequence length="143" mass="16094">MLLFVYGTLMDIEKASKILKRRVKTAKKAFLPNYRIAFNVPSLYGTGNPNIEEGGDGVWGVVYEVDEKTLELLDKVSPRYERIEVEVIVDGKPVKAWTYVGKTKAEVKPDKSCVERVIRGARTHGLPEDYVKMLEGFLNEGDG</sequence>
<feature type="domain" description="Gamma-glutamylcyclotransferase AIG2-like" evidence="2">
    <location>
        <begin position="3"/>
        <end position="103"/>
    </location>
</feature>
<dbReference type="GO" id="GO:0003839">
    <property type="term" value="F:gamma-glutamylcyclotransferase activity"/>
    <property type="evidence" value="ECO:0007669"/>
    <property type="project" value="InterPro"/>
</dbReference>
<keyword evidence="1" id="KW-0456">Lyase</keyword>
<reference evidence="3 4" key="1">
    <citation type="journal article" date="2010" name="Stand. Genomic Sci.">
        <title>Complete genome sequence of Archaeoglobus profundus type strain (AV18).</title>
        <authorList>
            <person name="von Jan M."/>
            <person name="Lapidus A."/>
            <person name="Del Rio T.G."/>
            <person name="Copeland A."/>
            <person name="Tice H."/>
            <person name="Cheng J.F."/>
            <person name="Lucas S."/>
            <person name="Chen F."/>
            <person name="Nolan M."/>
            <person name="Goodwin L."/>
            <person name="Han C."/>
            <person name="Pitluck S."/>
            <person name="Liolios K."/>
            <person name="Ivanova N."/>
            <person name="Mavromatis K."/>
            <person name="Ovchinnikova G."/>
            <person name="Chertkov O."/>
            <person name="Pati A."/>
            <person name="Chen A."/>
            <person name="Palaniappan K."/>
            <person name="Land M."/>
            <person name="Hauser L."/>
            <person name="Chang Y.J."/>
            <person name="Jeffries C.D."/>
            <person name="Saunders E."/>
            <person name="Brettin T."/>
            <person name="Detter J.C."/>
            <person name="Chain P."/>
            <person name="Eichinger K."/>
            <person name="Huber H."/>
            <person name="Spring S."/>
            <person name="Rohde M."/>
            <person name="Goker M."/>
            <person name="Wirth R."/>
            <person name="Woyke T."/>
            <person name="Bristow J."/>
            <person name="Eisen J.A."/>
            <person name="Markowitz V."/>
            <person name="Hugenholtz P."/>
            <person name="Kyrpides N.C."/>
            <person name="Klenk H.P."/>
        </authorList>
    </citation>
    <scope>NUCLEOTIDE SEQUENCE [LARGE SCALE GENOMIC DNA]</scope>
    <source>
        <strain evidence="4">DSM 5631 / JCM 9629 / NBRC 100127 / Av18</strain>
    </source>
</reference>
<dbReference type="InterPro" id="IPR013024">
    <property type="entry name" value="GGCT-like"/>
</dbReference>
<dbReference type="CDD" id="cd06661">
    <property type="entry name" value="GGCT_like"/>
    <property type="match status" value="1"/>
</dbReference>
<dbReference type="OrthoDB" id="198684at2157"/>
<proteinExistence type="predicted"/>
<dbReference type="Gene3D" id="3.10.490.10">
    <property type="entry name" value="Gamma-glutamyl cyclotransferase-like"/>
    <property type="match status" value="1"/>
</dbReference>
<evidence type="ECO:0000313" key="4">
    <source>
        <dbReference type="Proteomes" id="UP000001901"/>
    </source>
</evidence>
<gene>
    <name evidence="3" type="ordered locus">Arcpr_0293</name>
</gene>
<dbReference type="HOGENOM" id="CLU_048475_6_1_2"/>
<dbReference type="PaxDb" id="572546-Arcpr_0293"/>
<dbReference type="KEGG" id="apo:Arcpr_0293"/>
<dbReference type="InterPro" id="IPR036568">
    <property type="entry name" value="GGCT-like_sf"/>
</dbReference>
<dbReference type="STRING" id="572546.Arcpr_0293"/>